<reference evidence="1 2" key="1">
    <citation type="journal article" date="2018" name="Int J Genomics">
        <title>Comparative Genomics Analysis of Plasmid pPV989-94 from a Clinical Isolate of Pantoea vagans PV989.</title>
        <authorList>
            <person name="Xu L."/>
            <person name="Yin M."/>
            <person name="Zhu T."/>
            <person name="Lu J."/>
            <person name="Bao Q."/>
        </authorList>
    </citation>
    <scope>NUCLEOTIDE SEQUENCE [LARGE SCALE GENOMIC DNA]</scope>
    <source>
        <strain evidence="1 2">PV989</strain>
    </source>
</reference>
<dbReference type="AlphaFoldDB" id="A0AAN1NVG5"/>
<dbReference type="EMBL" id="CP028352">
    <property type="protein sequence ID" value="AVV39960.1"/>
    <property type="molecule type" value="Genomic_DNA"/>
</dbReference>
<sequence length="388" mass="45016">MTKRNQVLFDSLKNLSEENGFNKKEYPYHEKICIATNDSEKDWLKNISSSEKVCAADFEIVNVGNCFSVSYFYYSSEKYLIVSGLNDVSLDEGFEFEAINSGVFTLFSSLNLIKFKNISNNISKVYNEILNKDPDLADPKFVDLNNIISYFEPTYICKINKEAIFYELQLDRIAAYITMAITKDNYPTDIPVFSLIKDLIITGERSINFSYLAKAIFIKDEPYLLFMELYRMLERIYAIPTIKALKHELCIGMDSHWEIISSIEKTTGWRKKENEGLYTLLSQLEYSILNDAYNTLNKNHGDYFNNSLVIKKQKLLQDLDIKSESYSSACRELEEAIKVCLRDYIYKTRNSYVHYREALESQLDQGKIHSLCESLLMIINPIYVKLGV</sequence>
<proteinExistence type="predicted"/>
<name>A0AAN1NVG5_9GAMM</name>
<protein>
    <recommendedName>
        <fullName evidence="3">Apea-like HEPN domain-containing protein</fullName>
    </recommendedName>
</protein>
<accession>A0AAN1NVG5</accession>
<geneLocation type="plasmid" evidence="2">
    <name>ppv989-94</name>
</geneLocation>
<evidence type="ECO:0000313" key="2">
    <source>
        <dbReference type="Proteomes" id="UP000241538"/>
    </source>
</evidence>
<evidence type="ECO:0000313" key="1">
    <source>
        <dbReference type="EMBL" id="AVV39960.1"/>
    </source>
</evidence>
<keyword evidence="1" id="KW-0614">Plasmid</keyword>
<dbReference type="Proteomes" id="UP000241538">
    <property type="component" value="Plasmid pPV989-94"/>
</dbReference>
<gene>
    <name evidence="1" type="ORF">C9381_22260</name>
</gene>
<organism evidence="1 2">
    <name type="scientific">Pantoea vagans</name>
    <dbReference type="NCBI Taxonomy" id="470934"/>
    <lineage>
        <taxon>Bacteria</taxon>
        <taxon>Pseudomonadati</taxon>
        <taxon>Pseudomonadota</taxon>
        <taxon>Gammaproteobacteria</taxon>
        <taxon>Enterobacterales</taxon>
        <taxon>Erwiniaceae</taxon>
        <taxon>Pantoea</taxon>
    </lineage>
</organism>
<evidence type="ECO:0008006" key="3">
    <source>
        <dbReference type="Google" id="ProtNLM"/>
    </source>
</evidence>